<organism evidence="1 2">
    <name type="scientific">Halanaerobium congolense</name>
    <dbReference type="NCBI Taxonomy" id="54121"/>
    <lineage>
        <taxon>Bacteria</taxon>
        <taxon>Bacillati</taxon>
        <taxon>Bacillota</taxon>
        <taxon>Clostridia</taxon>
        <taxon>Halanaerobiales</taxon>
        <taxon>Halanaerobiaceae</taxon>
        <taxon>Halanaerobium</taxon>
    </lineage>
</organism>
<sequence>MIVDAAYELQVAFKVTPASNAEQPAAHELIDELDETHPEITEDCNFLFFFKKKTVQSKKLI</sequence>
<dbReference type="Proteomes" id="UP000247389">
    <property type="component" value="Unassembled WGS sequence"/>
</dbReference>
<dbReference type="AlphaFoldDB" id="A0A318EBL8"/>
<proteinExistence type="predicted"/>
<protein>
    <submittedName>
        <fullName evidence="1">Uncharacterized protein</fullName>
    </submittedName>
</protein>
<gene>
    <name evidence="1" type="ORF">C8C78_1025</name>
</gene>
<comment type="caution">
    <text evidence="1">The sequence shown here is derived from an EMBL/GenBank/DDBJ whole genome shotgun (WGS) entry which is preliminary data.</text>
</comment>
<evidence type="ECO:0000313" key="1">
    <source>
        <dbReference type="EMBL" id="PXV69881.1"/>
    </source>
</evidence>
<accession>A0A318EBL8</accession>
<dbReference type="RefSeq" id="WP_108142091.1">
    <property type="nucleotide sequence ID" value="NZ_QICM01000002.1"/>
</dbReference>
<reference evidence="1 2" key="1">
    <citation type="submission" date="2018-04" db="EMBL/GenBank/DDBJ databases">
        <title>Subsurface microbial communities from deep shales in Ohio and West Virginia, USA.</title>
        <authorList>
            <person name="Wrighton K."/>
        </authorList>
    </citation>
    <scope>NUCLEOTIDE SEQUENCE [LARGE SCALE GENOMIC DNA]</scope>
    <source>
        <strain evidence="1 2">MSL28</strain>
    </source>
</reference>
<dbReference type="EMBL" id="QICM01000002">
    <property type="protein sequence ID" value="PXV69881.1"/>
    <property type="molecule type" value="Genomic_DNA"/>
</dbReference>
<name>A0A318EBL8_9FIRM</name>
<evidence type="ECO:0000313" key="2">
    <source>
        <dbReference type="Proteomes" id="UP000247389"/>
    </source>
</evidence>